<feature type="signal peptide" evidence="5">
    <location>
        <begin position="1"/>
        <end position="19"/>
    </location>
</feature>
<dbReference type="Gene3D" id="2.170.130.10">
    <property type="entry name" value="TonB-dependent receptor, plug domain"/>
    <property type="match status" value="1"/>
</dbReference>
<dbReference type="InterPro" id="IPR013783">
    <property type="entry name" value="Ig-like_fold"/>
</dbReference>
<dbReference type="EMBL" id="SRLD01000002">
    <property type="protein sequence ID" value="TGE19880.1"/>
    <property type="molecule type" value="Genomic_DNA"/>
</dbReference>
<accession>A0A4Z0PQA7</accession>
<dbReference type="PANTHER" id="PTHR40980:SF4">
    <property type="entry name" value="TONB-DEPENDENT RECEPTOR-LIKE BETA-BARREL DOMAIN-CONTAINING PROTEIN"/>
    <property type="match status" value="1"/>
</dbReference>
<evidence type="ECO:0000256" key="5">
    <source>
        <dbReference type="SAM" id="SignalP"/>
    </source>
</evidence>
<evidence type="ECO:0000313" key="8">
    <source>
        <dbReference type="Proteomes" id="UP000297739"/>
    </source>
</evidence>
<dbReference type="InterPro" id="IPR036942">
    <property type="entry name" value="Beta-barrel_TonB_sf"/>
</dbReference>
<dbReference type="PANTHER" id="PTHR40980">
    <property type="entry name" value="PLUG DOMAIN-CONTAINING PROTEIN"/>
    <property type="match status" value="1"/>
</dbReference>
<dbReference type="InterPro" id="IPR013784">
    <property type="entry name" value="Carb-bd-like_fold"/>
</dbReference>
<dbReference type="Pfam" id="PF13620">
    <property type="entry name" value="CarboxypepD_reg"/>
    <property type="match status" value="1"/>
</dbReference>
<feature type="compositionally biased region" description="Polar residues" evidence="4">
    <location>
        <begin position="288"/>
        <end position="301"/>
    </location>
</feature>
<feature type="chain" id="PRO_5021467029" evidence="5">
    <location>
        <begin position="20"/>
        <end position="788"/>
    </location>
</feature>
<gene>
    <name evidence="7" type="ORF">E5J99_01925</name>
</gene>
<evidence type="ECO:0000256" key="1">
    <source>
        <dbReference type="ARBA" id="ARBA00004442"/>
    </source>
</evidence>
<sequence>MKALFTSFLFLLTCGATLAQQRFSVSGRLLDTWQQPVPFATVALLAPDSSVVAATQSTAAGTYKLGNVVAGRYRVRTLAMGYTQGRSGELVVAKDVVVPDLVLVAAAQALREVQVVGRKPLLEMQAGKMIVNVAGSLTAGSTALEALQKVPGLVVMNDRLSLAGREGLIILLDDRTTQYTDVVSVLRDFPSSNIERIEVSTQPDASRDAAGSAGIINIILKKNTAVGTNGSLTLGAAYGRFGKGNAGLDLAHRAQRLSLFGGYSHALRKTYDQLNTERQAAEPEARYAQQSYQPRTTNGHTFRTGADYSLTRRQTVGVLLTGYTNRTAVAGQSTTIAGNGSAATTDNATRRLTDSYAANLNYKLKFDTLGRELTADANYSRYQYTVGSDILNTIRSNQGLTLRQPLRNTQQTLIGLRTARLDYAWPLRQGLLLSLGTKTSQADIESALQLTATGTGGPTRDDDFRYTEQVSAGYGQLEGSGKRWNWQAGLRAEQTRSTATARTTDSTVARSYTQLFPTLSIDRVLLKAVSLNAAYSRRIDRPSYQDLNPSIVYLDPYTSQRGNTLLKPQFTNSYKLGLLYNKQPFLLLNYSRTHDAISLVTATEDSAVYSTSANLDQLDRYSVTLNLPVNLGKMLTGYAGVNVFYNQYLSQYLGSTYRNGRTSATFYGQMNVKLPLHLTAEASGYFQTSGLNGLISFRSFGALNLGVQKTLLQERATLRLGMNDVLFTAKQRGTVRYQELDVRFLSYGESQQVQMSFSYKLGNQQLKALRKRTTGLEEERGRVKLDKE</sequence>
<organism evidence="7 8">
    <name type="scientific">Hymenobacter elongatus</name>
    <dbReference type="NCBI Taxonomy" id="877208"/>
    <lineage>
        <taxon>Bacteria</taxon>
        <taxon>Pseudomonadati</taxon>
        <taxon>Bacteroidota</taxon>
        <taxon>Cytophagia</taxon>
        <taxon>Cytophagales</taxon>
        <taxon>Hymenobacteraceae</taxon>
        <taxon>Hymenobacter</taxon>
    </lineage>
</organism>
<dbReference type="Pfam" id="PF14905">
    <property type="entry name" value="OMP_b-brl_3"/>
    <property type="match status" value="1"/>
</dbReference>
<dbReference type="SUPFAM" id="SSF49452">
    <property type="entry name" value="Starch-binding domain-like"/>
    <property type="match status" value="1"/>
</dbReference>
<feature type="region of interest" description="Disordered" evidence="4">
    <location>
        <begin position="280"/>
        <end position="303"/>
    </location>
</feature>
<dbReference type="GO" id="GO:0009279">
    <property type="term" value="C:cell outer membrane"/>
    <property type="evidence" value="ECO:0007669"/>
    <property type="project" value="UniProtKB-SubCell"/>
</dbReference>
<keyword evidence="2" id="KW-0472">Membrane</keyword>
<keyword evidence="7" id="KW-0675">Receptor</keyword>
<dbReference type="SUPFAM" id="SSF56935">
    <property type="entry name" value="Porins"/>
    <property type="match status" value="1"/>
</dbReference>
<evidence type="ECO:0000256" key="2">
    <source>
        <dbReference type="ARBA" id="ARBA00023136"/>
    </source>
</evidence>
<dbReference type="Gene3D" id="2.60.40.10">
    <property type="entry name" value="Immunoglobulins"/>
    <property type="match status" value="1"/>
</dbReference>
<keyword evidence="5" id="KW-0732">Signal</keyword>
<proteinExistence type="predicted"/>
<evidence type="ECO:0000256" key="3">
    <source>
        <dbReference type="ARBA" id="ARBA00023237"/>
    </source>
</evidence>
<dbReference type="OrthoDB" id="905812at2"/>
<name>A0A4Z0PQA7_9BACT</name>
<dbReference type="InterPro" id="IPR041700">
    <property type="entry name" value="OMP_b-brl_3"/>
</dbReference>
<evidence type="ECO:0000256" key="4">
    <source>
        <dbReference type="SAM" id="MobiDB-lite"/>
    </source>
</evidence>
<keyword evidence="8" id="KW-1185">Reference proteome</keyword>
<dbReference type="Gene3D" id="2.40.170.20">
    <property type="entry name" value="TonB-dependent receptor, beta-barrel domain"/>
    <property type="match status" value="1"/>
</dbReference>
<evidence type="ECO:0000259" key="6">
    <source>
        <dbReference type="Pfam" id="PF14905"/>
    </source>
</evidence>
<dbReference type="InterPro" id="IPR037066">
    <property type="entry name" value="Plug_dom_sf"/>
</dbReference>
<comment type="caution">
    <text evidence="7">The sequence shown here is derived from an EMBL/GenBank/DDBJ whole genome shotgun (WGS) entry which is preliminary data.</text>
</comment>
<dbReference type="AlphaFoldDB" id="A0A4Z0PQA7"/>
<dbReference type="GO" id="GO:0030246">
    <property type="term" value="F:carbohydrate binding"/>
    <property type="evidence" value="ECO:0007669"/>
    <property type="project" value="InterPro"/>
</dbReference>
<comment type="subcellular location">
    <subcellularLocation>
        <location evidence="1">Cell outer membrane</location>
    </subcellularLocation>
</comment>
<reference evidence="7 8" key="1">
    <citation type="submission" date="2019-04" db="EMBL/GenBank/DDBJ databases">
        <authorList>
            <person name="Feng G."/>
            <person name="Zhang J."/>
            <person name="Zhu H."/>
        </authorList>
    </citation>
    <scope>NUCLEOTIDE SEQUENCE [LARGE SCALE GENOMIC DNA]</scope>
    <source>
        <strain evidence="7 8">JCM 17223</strain>
    </source>
</reference>
<dbReference type="Proteomes" id="UP000297739">
    <property type="component" value="Unassembled WGS sequence"/>
</dbReference>
<keyword evidence="3" id="KW-0998">Cell outer membrane</keyword>
<protein>
    <submittedName>
        <fullName evidence="7">TonB-dependent receptor</fullName>
    </submittedName>
</protein>
<feature type="domain" description="Outer membrane protein beta-barrel" evidence="6">
    <location>
        <begin position="365"/>
        <end position="759"/>
    </location>
</feature>
<evidence type="ECO:0000313" key="7">
    <source>
        <dbReference type="EMBL" id="TGE19880.1"/>
    </source>
</evidence>
<dbReference type="RefSeq" id="WP_135496027.1">
    <property type="nucleotide sequence ID" value="NZ_SRLD01000002.1"/>
</dbReference>